<dbReference type="InterPro" id="IPR016164">
    <property type="entry name" value="FAD-linked_Oxase-like_C"/>
</dbReference>
<dbReference type="PANTHER" id="PTHR11748">
    <property type="entry name" value="D-LACTATE DEHYDROGENASE"/>
    <property type="match status" value="1"/>
</dbReference>
<reference evidence="7" key="1">
    <citation type="submission" date="2023-02" db="EMBL/GenBank/DDBJ databases">
        <title>Actinokineospora globicatena NBRC 15670.</title>
        <authorList>
            <person name="Ichikawa N."/>
            <person name="Sato H."/>
            <person name="Tonouchi N."/>
        </authorList>
    </citation>
    <scope>NUCLEOTIDE SEQUENCE</scope>
    <source>
        <strain evidence="7">NBRC 15670</strain>
    </source>
</reference>
<dbReference type="InterPro" id="IPR016167">
    <property type="entry name" value="FAD-bd_PCMH_sub1"/>
</dbReference>
<dbReference type="InterPro" id="IPR016169">
    <property type="entry name" value="FAD-bd_PCMH_sub2"/>
</dbReference>
<dbReference type="Pfam" id="PF01565">
    <property type="entry name" value="FAD_binding_4"/>
    <property type="match status" value="1"/>
</dbReference>
<dbReference type="InterPro" id="IPR006094">
    <property type="entry name" value="Oxid_FAD_bind_N"/>
</dbReference>
<evidence type="ECO:0000256" key="5">
    <source>
        <dbReference type="SAM" id="MobiDB-lite"/>
    </source>
</evidence>
<dbReference type="SUPFAM" id="SSF55103">
    <property type="entry name" value="FAD-linked oxidases, C-terminal domain"/>
    <property type="match status" value="1"/>
</dbReference>
<comment type="caution">
    <text evidence="7">The sequence shown here is derived from an EMBL/GenBank/DDBJ whole genome shotgun (WGS) entry which is preliminary data.</text>
</comment>
<proteinExistence type="inferred from homology"/>
<evidence type="ECO:0000313" key="8">
    <source>
        <dbReference type="Proteomes" id="UP001165042"/>
    </source>
</evidence>
<dbReference type="Gene3D" id="3.30.465.10">
    <property type="match status" value="1"/>
</dbReference>
<accession>A0A9W6QMT1</accession>
<evidence type="ECO:0000256" key="3">
    <source>
        <dbReference type="ARBA" id="ARBA00022827"/>
    </source>
</evidence>
<dbReference type="EMBL" id="BSSD01000002">
    <property type="protein sequence ID" value="GLW91228.1"/>
    <property type="molecule type" value="Genomic_DNA"/>
</dbReference>
<gene>
    <name evidence="7" type="ORF">Aglo03_20440</name>
</gene>
<feature type="domain" description="FAD-binding PCMH-type" evidence="6">
    <location>
        <begin position="61"/>
        <end position="245"/>
    </location>
</feature>
<dbReference type="GO" id="GO:0008720">
    <property type="term" value="F:D-lactate dehydrogenase (NAD+) activity"/>
    <property type="evidence" value="ECO:0007669"/>
    <property type="project" value="TreeGrafter"/>
</dbReference>
<protein>
    <recommendedName>
        <fullName evidence="6">FAD-binding PCMH-type domain-containing protein</fullName>
    </recommendedName>
</protein>
<dbReference type="GO" id="GO:0004458">
    <property type="term" value="F:D-lactate dehydrogenase (cytochrome) activity"/>
    <property type="evidence" value="ECO:0007669"/>
    <property type="project" value="TreeGrafter"/>
</dbReference>
<dbReference type="GO" id="GO:0071949">
    <property type="term" value="F:FAD binding"/>
    <property type="evidence" value="ECO:0007669"/>
    <property type="project" value="InterPro"/>
</dbReference>
<dbReference type="PROSITE" id="PS51387">
    <property type="entry name" value="FAD_PCMH"/>
    <property type="match status" value="1"/>
</dbReference>
<dbReference type="PANTHER" id="PTHR11748:SF111">
    <property type="entry name" value="D-LACTATE DEHYDROGENASE, MITOCHONDRIAL-RELATED"/>
    <property type="match status" value="1"/>
</dbReference>
<feature type="region of interest" description="Disordered" evidence="5">
    <location>
        <begin position="1"/>
        <end position="72"/>
    </location>
</feature>
<dbReference type="Gene3D" id="3.40.462.10">
    <property type="entry name" value="FAD-linked oxidases, C-terminal domain"/>
    <property type="match status" value="1"/>
</dbReference>
<sequence length="504" mass="53235">MTTSETSAASQTSAESHTGDAQTSADPQTTGAAAALAAAEEIVGADRVTRGGPGDNTGLFRQRDTAATVAPRTAEQAQRVVKAFAAAGGEVSLHAYSTGRNWGLGSRESATDNVVALDLSGLDAIRDIDVAAGWAVVEPGVTQGHLAGLLADTERMVNVTVSTAHSSVLGNALDRGVGLRHQRVEDLVGLEVVLPDGELVHVGWWPEGDRKTPVYPHTLGPSLVQLFVQSNLGVVTGATIRLLARPEALRVVRLNYTPENLGPATALLRRWVAQGLASGVPKFYNPTAARGYGSAPGQFLAHVPVDGTAASVAALSAIIADEAVKSGVFTEVSTTDATDPDAPHHEVTSLVERSYLGDPDVSDRVFEQKMGMRADQLDTDLGFLFFLPLLPFTAEAVVTAERLLGQVHAETGVLAGGTGNVLGDDLVDLVVAMKFDRADAQAAHRALDRLYELFAEQGFLPYRLDVDHHEWIDRVGGRPSARAFARRLKDSLDPTGVIAPGRYL</sequence>
<comment type="similarity">
    <text evidence="1">Belongs to the FAD-binding oxidoreductase/transferase type 4 family.</text>
</comment>
<keyword evidence="4" id="KW-0560">Oxidoreductase</keyword>
<dbReference type="SUPFAM" id="SSF56176">
    <property type="entry name" value="FAD-binding/transporter-associated domain-like"/>
    <property type="match status" value="1"/>
</dbReference>
<evidence type="ECO:0000313" key="7">
    <source>
        <dbReference type="EMBL" id="GLW91228.1"/>
    </source>
</evidence>
<organism evidence="7 8">
    <name type="scientific">Actinokineospora globicatena</name>
    <dbReference type="NCBI Taxonomy" id="103729"/>
    <lineage>
        <taxon>Bacteria</taxon>
        <taxon>Bacillati</taxon>
        <taxon>Actinomycetota</taxon>
        <taxon>Actinomycetes</taxon>
        <taxon>Pseudonocardiales</taxon>
        <taxon>Pseudonocardiaceae</taxon>
        <taxon>Actinokineospora</taxon>
    </lineage>
</organism>
<dbReference type="RefSeq" id="WP_285609826.1">
    <property type="nucleotide sequence ID" value="NZ_BSSD01000002.1"/>
</dbReference>
<dbReference type="AlphaFoldDB" id="A0A9W6QMT1"/>
<feature type="compositionally biased region" description="Polar residues" evidence="5">
    <location>
        <begin position="19"/>
        <end position="31"/>
    </location>
</feature>
<dbReference type="Proteomes" id="UP001165042">
    <property type="component" value="Unassembled WGS sequence"/>
</dbReference>
<evidence type="ECO:0000259" key="6">
    <source>
        <dbReference type="PROSITE" id="PS51387"/>
    </source>
</evidence>
<dbReference type="InterPro" id="IPR016166">
    <property type="entry name" value="FAD-bd_PCMH"/>
</dbReference>
<keyword evidence="2" id="KW-0285">Flavoprotein</keyword>
<name>A0A9W6QMT1_9PSEU</name>
<feature type="compositionally biased region" description="Low complexity" evidence="5">
    <location>
        <begin position="1"/>
        <end position="16"/>
    </location>
</feature>
<dbReference type="Gene3D" id="3.30.43.10">
    <property type="entry name" value="Uridine Diphospho-n-acetylenolpyruvylglucosamine Reductase, domain 2"/>
    <property type="match status" value="1"/>
</dbReference>
<keyword evidence="8" id="KW-1185">Reference proteome</keyword>
<dbReference type="InterPro" id="IPR016170">
    <property type="entry name" value="Cytok_DH_C_sf"/>
</dbReference>
<keyword evidence="3" id="KW-0274">FAD</keyword>
<evidence type="ECO:0000256" key="4">
    <source>
        <dbReference type="ARBA" id="ARBA00023002"/>
    </source>
</evidence>
<evidence type="ECO:0000256" key="2">
    <source>
        <dbReference type="ARBA" id="ARBA00022630"/>
    </source>
</evidence>
<evidence type="ECO:0000256" key="1">
    <source>
        <dbReference type="ARBA" id="ARBA00008000"/>
    </source>
</evidence>
<dbReference type="GO" id="GO:1903457">
    <property type="term" value="P:lactate catabolic process"/>
    <property type="evidence" value="ECO:0007669"/>
    <property type="project" value="TreeGrafter"/>
</dbReference>
<dbReference type="InterPro" id="IPR036318">
    <property type="entry name" value="FAD-bd_PCMH-like_sf"/>
</dbReference>